<reference evidence="4" key="1">
    <citation type="journal article" date="2019" name="Int. J. Syst. Evol. Microbiol.">
        <title>The Global Catalogue of Microorganisms (GCM) 10K type strain sequencing project: providing services to taxonomists for standard genome sequencing and annotation.</title>
        <authorList>
            <consortium name="The Broad Institute Genomics Platform"/>
            <consortium name="The Broad Institute Genome Sequencing Center for Infectious Disease"/>
            <person name="Wu L."/>
            <person name="Ma J."/>
        </authorList>
    </citation>
    <scope>NUCLEOTIDE SEQUENCE [LARGE SCALE GENOMIC DNA]</scope>
    <source>
        <strain evidence="4">JCM 14309</strain>
    </source>
</reference>
<dbReference type="RefSeq" id="WP_344743617.1">
    <property type="nucleotide sequence ID" value="NZ_BAAAVT010000001.1"/>
</dbReference>
<keyword evidence="2" id="KW-0472">Membrane</keyword>
<comment type="caution">
    <text evidence="3">The sequence shown here is derived from an EMBL/GenBank/DDBJ whole genome shotgun (WGS) entry which is preliminary data.</text>
</comment>
<evidence type="ECO:0000256" key="1">
    <source>
        <dbReference type="SAM" id="MobiDB-lite"/>
    </source>
</evidence>
<keyword evidence="4" id="KW-1185">Reference proteome</keyword>
<feature type="region of interest" description="Disordered" evidence="1">
    <location>
        <begin position="1"/>
        <end position="38"/>
    </location>
</feature>
<evidence type="ECO:0000313" key="4">
    <source>
        <dbReference type="Proteomes" id="UP001500236"/>
    </source>
</evidence>
<proteinExistence type="predicted"/>
<name>A0ABP6LQY7_9MICC</name>
<keyword evidence="2" id="KW-1133">Transmembrane helix</keyword>
<dbReference type="Proteomes" id="UP001500236">
    <property type="component" value="Unassembled WGS sequence"/>
</dbReference>
<feature type="transmembrane region" description="Helical" evidence="2">
    <location>
        <begin position="127"/>
        <end position="156"/>
    </location>
</feature>
<keyword evidence="2" id="KW-0812">Transmembrane</keyword>
<evidence type="ECO:0000313" key="3">
    <source>
        <dbReference type="EMBL" id="GAA3051415.1"/>
    </source>
</evidence>
<gene>
    <name evidence="3" type="ORF">GCM10010529_01890</name>
</gene>
<feature type="transmembrane region" description="Helical" evidence="2">
    <location>
        <begin position="94"/>
        <end position="115"/>
    </location>
</feature>
<sequence length="187" mass="20142">MGLLRRSRPPVTDAAGAPCDPSDGPAAHEAPVRGDRPPRRRAERALLAVAAGWNGLLAVLTLFPYQYWFASSGYQGLEDAEALGSASMVTEVAAVVRTYGIAVLLGALLTAVVAWRLKLQHSRAVTWWLIACVVGTFLTRDVVSVLLFSVCLAVYLSRSRALRLHAQAQRQADVTASHPLTPDQGDR</sequence>
<dbReference type="EMBL" id="BAAAVT010000001">
    <property type="protein sequence ID" value="GAA3051415.1"/>
    <property type="molecule type" value="Genomic_DNA"/>
</dbReference>
<feature type="transmembrane region" description="Helical" evidence="2">
    <location>
        <begin position="45"/>
        <end position="68"/>
    </location>
</feature>
<protein>
    <submittedName>
        <fullName evidence="3">Uncharacterized protein</fullName>
    </submittedName>
</protein>
<organism evidence="3 4">
    <name type="scientific">Nesterenkonia aethiopica</name>
    <dbReference type="NCBI Taxonomy" id="269144"/>
    <lineage>
        <taxon>Bacteria</taxon>
        <taxon>Bacillati</taxon>
        <taxon>Actinomycetota</taxon>
        <taxon>Actinomycetes</taxon>
        <taxon>Micrococcales</taxon>
        <taxon>Micrococcaceae</taxon>
        <taxon>Nesterenkonia</taxon>
    </lineage>
</organism>
<evidence type="ECO:0000256" key="2">
    <source>
        <dbReference type="SAM" id="Phobius"/>
    </source>
</evidence>
<accession>A0ABP6LQY7</accession>